<sequence>MVEYLPVSMECITAIQRETETDLQLRQLKKSFRKDGQEKKKVLPQELQYYFPFREEQTLQNGLIFKSIQRESETDFQLRQLKKSFREDGQEKKGRGSKWKGTWRILYLMLIFQVIKIL</sequence>
<name>A0AAE0VL43_9BIVA</name>
<reference evidence="1" key="1">
    <citation type="journal article" date="2021" name="Genome Biol. Evol.">
        <title>A High-Quality Reference Genome for a Parasitic Bivalve with Doubly Uniparental Inheritance (Bivalvia: Unionida).</title>
        <authorList>
            <person name="Smith C.H."/>
        </authorList>
    </citation>
    <scope>NUCLEOTIDE SEQUENCE</scope>
    <source>
        <strain evidence="1">CHS0354</strain>
    </source>
</reference>
<reference evidence="1" key="2">
    <citation type="journal article" date="2021" name="Genome Biol. Evol.">
        <title>Developing a high-quality reference genome for a parasitic bivalve with doubly uniparental inheritance (Bivalvia: Unionida).</title>
        <authorList>
            <person name="Smith C.H."/>
        </authorList>
    </citation>
    <scope>NUCLEOTIDE SEQUENCE</scope>
    <source>
        <strain evidence="1">CHS0354</strain>
        <tissue evidence="1">Mantle</tissue>
    </source>
</reference>
<reference evidence="1" key="3">
    <citation type="submission" date="2023-05" db="EMBL/GenBank/DDBJ databases">
        <authorList>
            <person name="Smith C.H."/>
        </authorList>
    </citation>
    <scope>NUCLEOTIDE SEQUENCE</scope>
    <source>
        <strain evidence="1">CHS0354</strain>
        <tissue evidence="1">Mantle</tissue>
    </source>
</reference>
<gene>
    <name evidence="1" type="ORF">CHS0354_025162</name>
</gene>
<dbReference type="Proteomes" id="UP001195483">
    <property type="component" value="Unassembled WGS sequence"/>
</dbReference>
<evidence type="ECO:0000313" key="1">
    <source>
        <dbReference type="EMBL" id="KAK3580817.1"/>
    </source>
</evidence>
<proteinExistence type="predicted"/>
<accession>A0AAE0VL43</accession>
<keyword evidence="2" id="KW-1185">Reference proteome</keyword>
<dbReference type="EMBL" id="JAEAOA010001501">
    <property type="protein sequence ID" value="KAK3580817.1"/>
    <property type="molecule type" value="Genomic_DNA"/>
</dbReference>
<organism evidence="1 2">
    <name type="scientific">Potamilus streckersoni</name>
    <dbReference type="NCBI Taxonomy" id="2493646"/>
    <lineage>
        <taxon>Eukaryota</taxon>
        <taxon>Metazoa</taxon>
        <taxon>Spiralia</taxon>
        <taxon>Lophotrochozoa</taxon>
        <taxon>Mollusca</taxon>
        <taxon>Bivalvia</taxon>
        <taxon>Autobranchia</taxon>
        <taxon>Heteroconchia</taxon>
        <taxon>Palaeoheterodonta</taxon>
        <taxon>Unionida</taxon>
        <taxon>Unionoidea</taxon>
        <taxon>Unionidae</taxon>
        <taxon>Ambleminae</taxon>
        <taxon>Lampsilini</taxon>
        <taxon>Potamilus</taxon>
    </lineage>
</organism>
<dbReference type="AlphaFoldDB" id="A0AAE0VL43"/>
<comment type="caution">
    <text evidence="1">The sequence shown here is derived from an EMBL/GenBank/DDBJ whole genome shotgun (WGS) entry which is preliminary data.</text>
</comment>
<protein>
    <submittedName>
        <fullName evidence="1">Uncharacterized protein</fullName>
    </submittedName>
</protein>
<evidence type="ECO:0000313" key="2">
    <source>
        <dbReference type="Proteomes" id="UP001195483"/>
    </source>
</evidence>